<evidence type="ECO:0000259" key="6">
    <source>
        <dbReference type="SMART" id="SM01043"/>
    </source>
</evidence>
<dbReference type="Gene3D" id="1.10.10.10">
    <property type="entry name" value="Winged helix-like DNA-binding domain superfamily/Winged helix DNA-binding domain"/>
    <property type="match status" value="1"/>
</dbReference>
<dbReference type="InterPro" id="IPR016032">
    <property type="entry name" value="Sig_transdc_resp-reg_C-effctor"/>
</dbReference>
<name>A0A426UVV0_9ACTN</name>
<dbReference type="InterPro" id="IPR001867">
    <property type="entry name" value="OmpR/PhoB-type_DNA-bd"/>
</dbReference>
<dbReference type="InterPro" id="IPR011990">
    <property type="entry name" value="TPR-like_helical_dom_sf"/>
</dbReference>
<dbReference type="SMART" id="SM01043">
    <property type="entry name" value="BTAD"/>
    <property type="match status" value="1"/>
</dbReference>
<evidence type="ECO:0000313" key="7">
    <source>
        <dbReference type="EMBL" id="RRR98450.1"/>
    </source>
</evidence>
<keyword evidence="3" id="KW-0238">DNA-binding</keyword>
<dbReference type="InterPro" id="IPR005158">
    <property type="entry name" value="BTAD"/>
</dbReference>
<evidence type="ECO:0000313" key="8">
    <source>
        <dbReference type="Proteomes" id="UP000277256"/>
    </source>
</evidence>
<dbReference type="SUPFAM" id="SSF46894">
    <property type="entry name" value="C-terminal effector domain of the bipartite response regulators"/>
    <property type="match status" value="1"/>
</dbReference>
<evidence type="ECO:0000256" key="1">
    <source>
        <dbReference type="ARBA" id="ARBA00005820"/>
    </source>
</evidence>
<feature type="domain" description="Bacterial transcriptional activator" evidence="6">
    <location>
        <begin position="121"/>
        <end position="256"/>
    </location>
</feature>
<organism evidence="7 8">
    <name type="scientific">Glycomyces terrestris</name>
    <dbReference type="NCBI Taxonomy" id="2493553"/>
    <lineage>
        <taxon>Bacteria</taxon>
        <taxon>Bacillati</taxon>
        <taxon>Actinomycetota</taxon>
        <taxon>Actinomycetes</taxon>
        <taxon>Glycomycetales</taxon>
        <taxon>Glycomycetaceae</taxon>
        <taxon>Glycomyces</taxon>
    </lineage>
</organism>
<dbReference type="SUPFAM" id="SSF48452">
    <property type="entry name" value="TPR-like"/>
    <property type="match status" value="2"/>
</dbReference>
<protein>
    <submittedName>
        <fullName evidence="7">Tetratricopeptide repeat protein</fullName>
    </submittedName>
</protein>
<evidence type="ECO:0000256" key="2">
    <source>
        <dbReference type="ARBA" id="ARBA00023015"/>
    </source>
</evidence>
<evidence type="ECO:0000256" key="4">
    <source>
        <dbReference type="ARBA" id="ARBA00023163"/>
    </source>
</evidence>
<dbReference type="PRINTS" id="PR00364">
    <property type="entry name" value="DISEASERSIST"/>
</dbReference>
<dbReference type="AlphaFoldDB" id="A0A426UVV0"/>
<keyword evidence="4" id="KW-0804">Transcription</keyword>
<dbReference type="PANTHER" id="PTHR35807:SF1">
    <property type="entry name" value="TRANSCRIPTIONAL REGULATOR REDD"/>
    <property type="match status" value="1"/>
</dbReference>
<accession>A0A426UVV0</accession>
<dbReference type="Pfam" id="PF13424">
    <property type="entry name" value="TPR_12"/>
    <property type="match status" value="2"/>
</dbReference>
<dbReference type="PANTHER" id="PTHR35807">
    <property type="entry name" value="TRANSCRIPTIONAL REGULATOR REDD-RELATED"/>
    <property type="match status" value="1"/>
</dbReference>
<dbReference type="Gene3D" id="1.25.40.10">
    <property type="entry name" value="Tetratricopeptide repeat domain"/>
    <property type="match status" value="2"/>
</dbReference>
<dbReference type="InterPro" id="IPR051677">
    <property type="entry name" value="AfsR-DnrI-RedD_regulator"/>
</dbReference>
<dbReference type="Pfam" id="PF03704">
    <property type="entry name" value="BTAD"/>
    <property type="match status" value="1"/>
</dbReference>
<keyword evidence="2" id="KW-0805">Transcription regulation</keyword>
<dbReference type="InterPro" id="IPR036388">
    <property type="entry name" value="WH-like_DNA-bd_sf"/>
</dbReference>
<sequence>MPGRDRVRRTLELALGLDGIMDESEGDLTIGLLGPLTVQRDGAAVEVTAGRLRCLLAILALTPGRVVPYHRLGEAIWDDEAPGHLRRTLQTYAGRLRDLLGADRVGGGPHGLVLHACDEDVDATRFERLARSAGDRARLAEALGLWRGEAFEDIDCHWLAATAAPRLEALRLETLERRIDLDLAEGRHGEIVAELEYLVAAHPLRETLWTRLIVALDRSGRSAEALDRYETARAGLVDALGADPGPELRRLHADLLAGRPPSAGPARRPSAAVPRQLPAEPAVFIGREDALELLSGSDRPVRVLTGTGGVGKSTTAIHWAHRVAGEYPDGQLHAELHGFSPHAVPADPGEVLGRFLQSLGVPPREIPEGTEARTGLFRTVTADLRLLVVLDNARDAAQVRPLIPGAGSALTLITSRNPLTGLLVEHRTAAIALETLSPGESHRLLAARLSTAALDREPEAARAIVDACAGLPLALAVVSARAETAPARPLADLARHLRGSGRLDALDTGEPDTGVRAVLSWSYRSVGRQAARLFRLLTLAPESDASVEAAASLAGRPVAETARLLRELTAARLASERAPGRYDTHDLLRAYAVEQAEQTDPPKRREAALRRLVLHYMHTAHAATLLLVPGRPPIDLPEPGPGVAVPALATSAEAQAWFDAETTALLALVAECDARGWDDLVWPLAWTVTETLHRRNRWRTWMEVERLALAAAERAGNRRWQATSLRKLGRVHGSLREFDAARARFAQALEVFAALGDAHGEAAVLKNRGYIDYLQGRHRDAAACNVAALERYERLGDRSGQADALNNIGWSLAQVGEYDAAERHCRDALHLYGALGNGDGLAVCWDSLGFVHAARGDHAAAEDCYTRALDFYESPEGNRHRAAATLVNMAENRAAMDDPGAARAHYRRALEILDRLGHQDADEVRAALQRLP</sequence>
<dbReference type="EMBL" id="RSEB01000004">
    <property type="protein sequence ID" value="RRR98450.1"/>
    <property type="molecule type" value="Genomic_DNA"/>
</dbReference>
<dbReference type="InterPro" id="IPR027417">
    <property type="entry name" value="P-loop_NTPase"/>
</dbReference>
<dbReference type="Proteomes" id="UP000277256">
    <property type="component" value="Unassembled WGS sequence"/>
</dbReference>
<dbReference type="SMART" id="SM00028">
    <property type="entry name" value="TPR"/>
    <property type="match status" value="5"/>
</dbReference>
<evidence type="ECO:0000259" key="5">
    <source>
        <dbReference type="SMART" id="SM00862"/>
    </source>
</evidence>
<dbReference type="GO" id="GO:0003677">
    <property type="term" value="F:DNA binding"/>
    <property type="evidence" value="ECO:0007669"/>
    <property type="project" value="UniProtKB-KW"/>
</dbReference>
<dbReference type="Gene3D" id="3.40.50.300">
    <property type="entry name" value="P-loop containing nucleotide triphosphate hydrolases"/>
    <property type="match status" value="1"/>
</dbReference>
<gene>
    <name evidence="7" type="ORF">EIW28_16330</name>
</gene>
<dbReference type="CDD" id="cd15831">
    <property type="entry name" value="BTAD"/>
    <property type="match status" value="1"/>
</dbReference>
<dbReference type="GO" id="GO:0000160">
    <property type="term" value="P:phosphorelay signal transduction system"/>
    <property type="evidence" value="ECO:0007669"/>
    <property type="project" value="InterPro"/>
</dbReference>
<feature type="domain" description="OmpR/PhoB-type" evidence="5">
    <location>
        <begin position="42"/>
        <end position="114"/>
    </location>
</feature>
<comment type="caution">
    <text evidence="7">The sequence shown here is derived from an EMBL/GenBank/DDBJ whole genome shotgun (WGS) entry which is preliminary data.</text>
</comment>
<dbReference type="GO" id="GO:0006355">
    <property type="term" value="P:regulation of DNA-templated transcription"/>
    <property type="evidence" value="ECO:0007669"/>
    <property type="project" value="InterPro"/>
</dbReference>
<dbReference type="SMART" id="SM00862">
    <property type="entry name" value="Trans_reg_C"/>
    <property type="match status" value="1"/>
</dbReference>
<proteinExistence type="inferred from homology"/>
<dbReference type="SUPFAM" id="SSF52540">
    <property type="entry name" value="P-loop containing nucleoside triphosphate hydrolases"/>
    <property type="match status" value="1"/>
</dbReference>
<reference evidence="7 8" key="1">
    <citation type="submission" date="2018-12" db="EMBL/GenBank/DDBJ databases">
        <title>Glycomyces sp. YIM 121974 draft genome.</title>
        <authorList>
            <person name="Li Q."/>
        </authorList>
    </citation>
    <scope>NUCLEOTIDE SEQUENCE [LARGE SCALE GENOMIC DNA]</scope>
    <source>
        <strain evidence="7 8">YIM 121974</strain>
    </source>
</reference>
<dbReference type="GO" id="GO:0043531">
    <property type="term" value="F:ADP binding"/>
    <property type="evidence" value="ECO:0007669"/>
    <property type="project" value="InterPro"/>
</dbReference>
<comment type="similarity">
    <text evidence="1">Belongs to the AfsR/DnrI/RedD regulatory family.</text>
</comment>
<keyword evidence="8" id="KW-1185">Reference proteome</keyword>
<dbReference type="InterPro" id="IPR019734">
    <property type="entry name" value="TPR_rpt"/>
</dbReference>
<evidence type="ECO:0000256" key="3">
    <source>
        <dbReference type="ARBA" id="ARBA00023125"/>
    </source>
</evidence>